<keyword evidence="3" id="KW-1133">Transmembrane helix</keyword>
<dbReference type="Gene3D" id="1.20.120.350">
    <property type="entry name" value="Voltage-gated potassium channels. Chain C"/>
    <property type="match status" value="1"/>
</dbReference>
<proteinExistence type="predicted"/>
<comment type="caution">
    <text evidence="6">The sequence shown here is derived from an EMBL/GenBank/DDBJ whole genome shotgun (WGS) entry which is preliminary data.</text>
</comment>
<comment type="subcellular location">
    <subcellularLocation>
        <location evidence="1">Membrane</location>
        <topology evidence="1">Multi-pass membrane protein</topology>
    </subcellularLocation>
</comment>
<dbReference type="EMBL" id="CAJNNV010033170">
    <property type="protein sequence ID" value="CAE8642535.1"/>
    <property type="molecule type" value="Genomic_DNA"/>
</dbReference>
<keyword evidence="7" id="KW-1185">Reference proteome</keyword>
<name>A0A813HXQ7_POLGL</name>
<feature type="non-terminal residue" evidence="6">
    <location>
        <position position="262"/>
    </location>
</feature>
<dbReference type="PANTHER" id="PTHR10037">
    <property type="entry name" value="VOLTAGE-GATED CATION CHANNEL CALCIUM AND SODIUM"/>
    <property type="match status" value="1"/>
</dbReference>
<dbReference type="GO" id="GO:0005248">
    <property type="term" value="F:voltage-gated sodium channel activity"/>
    <property type="evidence" value="ECO:0007669"/>
    <property type="project" value="TreeGrafter"/>
</dbReference>
<accession>A0A813HXQ7</accession>
<dbReference type="AlphaFoldDB" id="A0A813HXQ7"/>
<dbReference type="Pfam" id="PF00520">
    <property type="entry name" value="Ion_trans"/>
    <property type="match status" value="1"/>
</dbReference>
<dbReference type="InterPro" id="IPR027359">
    <property type="entry name" value="Volt_channel_dom_sf"/>
</dbReference>
<sequence length="262" mass="28842">LLALHFAGRGVRPQGVRALGKVPMLPISPPRSPLWHRNVSRNSTASYDRASSLGSAETSEHSLEQGLVLQTKSNDETRRRLNSMVSAGFIKSTSAGNLGSDGDGKLEIARRTVASGLQHNAADITFGLVICLDVIFNIVDIDSRAGGGTTPLWAEIGSVTCLAGYTLEFLLKFFVSGRKLFKDVWSVADLCIICSGIFEVILTACGIPAGSVTLLRLLRLLRIIRLMKLCRQFRWLSELRKLMMMMASCLRTLFWSFLFCFI</sequence>
<dbReference type="SUPFAM" id="SSF81324">
    <property type="entry name" value="Voltage-gated potassium channels"/>
    <property type="match status" value="1"/>
</dbReference>
<evidence type="ECO:0000256" key="4">
    <source>
        <dbReference type="ARBA" id="ARBA00023136"/>
    </source>
</evidence>
<feature type="domain" description="Ion transport" evidence="5">
    <location>
        <begin position="122"/>
        <end position="262"/>
    </location>
</feature>
<keyword evidence="4" id="KW-0472">Membrane</keyword>
<dbReference type="InterPro" id="IPR043203">
    <property type="entry name" value="VGCC_Ca_Na"/>
</dbReference>
<evidence type="ECO:0000259" key="5">
    <source>
        <dbReference type="Pfam" id="PF00520"/>
    </source>
</evidence>
<dbReference type="InterPro" id="IPR005821">
    <property type="entry name" value="Ion_trans_dom"/>
</dbReference>
<evidence type="ECO:0000256" key="1">
    <source>
        <dbReference type="ARBA" id="ARBA00004141"/>
    </source>
</evidence>
<evidence type="ECO:0000256" key="3">
    <source>
        <dbReference type="ARBA" id="ARBA00022989"/>
    </source>
</evidence>
<protein>
    <recommendedName>
        <fullName evidence="5">Ion transport domain-containing protein</fullName>
    </recommendedName>
</protein>
<evidence type="ECO:0000256" key="2">
    <source>
        <dbReference type="ARBA" id="ARBA00022692"/>
    </source>
</evidence>
<dbReference type="GO" id="GO:0001518">
    <property type="term" value="C:voltage-gated sodium channel complex"/>
    <property type="evidence" value="ECO:0007669"/>
    <property type="project" value="TreeGrafter"/>
</dbReference>
<dbReference type="Proteomes" id="UP000654075">
    <property type="component" value="Unassembled WGS sequence"/>
</dbReference>
<feature type="non-terminal residue" evidence="6">
    <location>
        <position position="1"/>
    </location>
</feature>
<evidence type="ECO:0000313" key="7">
    <source>
        <dbReference type="Proteomes" id="UP000654075"/>
    </source>
</evidence>
<organism evidence="6 7">
    <name type="scientific">Polarella glacialis</name>
    <name type="common">Dinoflagellate</name>
    <dbReference type="NCBI Taxonomy" id="89957"/>
    <lineage>
        <taxon>Eukaryota</taxon>
        <taxon>Sar</taxon>
        <taxon>Alveolata</taxon>
        <taxon>Dinophyceae</taxon>
        <taxon>Suessiales</taxon>
        <taxon>Suessiaceae</taxon>
        <taxon>Polarella</taxon>
    </lineage>
</organism>
<dbReference type="PANTHER" id="PTHR10037:SF62">
    <property type="entry name" value="SODIUM CHANNEL PROTEIN 60E"/>
    <property type="match status" value="1"/>
</dbReference>
<keyword evidence="2" id="KW-0812">Transmembrane</keyword>
<gene>
    <name evidence="6" type="ORF">PGLA1383_LOCUS57015</name>
</gene>
<reference evidence="6" key="1">
    <citation type="submission" date="2021-02" db="EMBL/GenBank/DDBJ databases">
        <authorList>
            <person name="Dougan E. K."/>
            <person name="Rhodes N."/>
            <person name="Thang M."/>
            <person name="Chan C."/>
        </authorList>
    </citation>
    <scope>NUCLEOTIDE SEQUENCE</scope>
</reference>
<dbReference type="OrthoDB" id="2984333at2759"/>
<evidence type="ECO:0000313" key="6">
    <source>
        <dbReference type="EMBL" id="CAE8642535.1"/>
    </source>
</evidence>